<dbReference type="EMBL" id="CABVMM010000007">
    <property type="protein sequence ID" value="VVV00701.1"/>
    <property type="molecule type" value="Genomic_DNA"/>
</dbReference>
<reference evidence="1" key="1">
    <citation type="submission" date="2019-09" db="EMBL/GenBank/DDBJ databases">
        <authorList>
            <person name="Rodrigo-Torres L."/>
            <person name="Arahal R. D."/>
            <person name="Lucena T."/>
        </authorList>
    </citation>
    <scope>NUCLEOTIDE SEQUENCE</scope>
    <source>
        <strain evidence="1">ISS653</strain>
    </source>
</reference>
<evidence type="ECO:0000313" key="1">
    <source>
        <dbReference type="EMBL" id="VVV00701.1"/>
    </source>
</evidence>
<name>A0AC61Y876_9FLAO</name>
<keyword evidence="2" id="KW-1185">Reference proteome</keyword>
<evidence type="ECO:0000313" key="2">
    <source>
        <dbReference type="Proteomes" id="UP000356253"/>
    </source>
</evidence>
<gene>
    <name evidence="1" type="ORF">FVB9532_01975</name>
</gene>
<dbReference type="Proteomes" id="UP000356253">
    <property type="component" value="Unassembled WGS sequence"/>
</dbReference>
<organism evidence="1 2">
    <name type="scientific">Mesonia oceanica</name>
    <dbReference type="NCBI Taxonomy" id="2687242"/>
    <lineage>
        <taxon>Bacteria</taxon>
        <taxon>Pseudomonadati</taxon>
        <taxon>Bacteroidota</taxon>
        <taxon>Flavobacteriia</taxon>
        <taxon>Flavobacteriales</taxon>
        <taxon>Flavobacteriaceae</taxon>
        <taxon>Mesonia</taxon>
    </lineage>
</organism>
<accession>A0AC61Y876</accession>
<proteinExistence type="predicted"/>
<comment type="caution">
    <text evidence="1">The sequence shown here is derived from an EMBL/GenBank/DDBJ whole genome shotgun (WGS) entry which is preliminary data.</text>
</comment>
<protein>
    <submittedName>
        <fullName evidence="1">Uncharacterized protein</fullName>
    </submittedName>
</protein>
<sequence length="101" mass="12395">MKNKFPFQKEHQLFTYIKSNGFKELELREQVFKFTDYGEYKKILTKYIGHYEIKNDTIKLKPLVEFKNNSYEAVSKKVKLSEFLITYDQKVWEIYTEQKYD</sequence>